<feature type="domain" description="SLH" evidence="2">
    <location>
        <begin position="85"/>
        <end position="145"/>
    </location>
</feature>
<keyword evidence="1" id="KW-0732">Signal</keyword>
<evidence type="ECO:0000313" key="4">
    <source>
        <dbReference type="Proteomes" id="UP000611629"/>
    </source>
</evidence>
<proteinExistence type="predicted"/>
<protein>
    <submittedName>
        <fullName evidence="3">S-layer homology domain-containing protein</fullName>
    </submittedName>
</protein>
<keyword evidence="4" id="KW-1185">Reference proteome</keyword>
<name>A0A974GV93_SEDHY</name>
<feature type="domain" description="SLH" evidence="2">
    <location>
        <begin position="21"/>
        <end position="84"/>
    </location>
</feature>
<dbReference type="AlphaFoldDB" id="A0A974GV93"/>
<evidence type="ECO:0000259" key="2">
    <source>
        <dbReference type="PROSITE" id="PS51272"/>
    </source>
</evidence>
<dbReference type="Pfam" id="PF00395">
    <property type="entry name" value="SLH"/>
    <property type="match status" value="2"/>
</dbReference>
<dbReference type="Proteomes" id="UP000611629">
    <property type="component" value="Unassembled WGS sequence"/>
</dbReference>
<evidence type="ECO:0000313" key="3">
    <source>
        <dbReference type="EMBL" id="NYB73074.1"/>
    </source>
</evidence>
<feature type="chain" id="PRO_5036986518" evidence="1">
    <location>
        <begin position="23"/>
        <end position="775"/>
    </location>
</feature>
<dbReference type="InterPro" id="IPR001119">
    <property type="entry name" value="SLH_dom"/>
</dbReference>
<reference evidence="3" key="1">
    <citation type="submission" date="2020-07" db="EMBL/GenBank/DDBJ databases">
        <title>Genomic analysis of a strain of Sedimentibacter Hydroxybenzoicus DSM7310.</title>
        <authorList>
            <person name="Ma S."/>
        </authorList>
    </citation>
    <scope>NUCLEOTIDE SEQUENCE</scope>
    <source>
        <strain evidence="3">DSM 7310</strain>
    </source>
</reference>
<dbReference type="PROSITE" id="PS51272">
    <property type="entry name" value="SLH"/>
    <property type="match status" value="2"/>
</dbReference>
<comment type="caution">
    <text evidence="3">The sequence shown here is derived from an EMBL/GenBank/DDBJ whole genome shotgun (WGS) entry which is preliminary data.</text>
</comment>
<accession>A0A974GV93</accession>
<feature type="signal peptide" evidence="1">
    <location>
        <begin position="1"/>
        <end position="22"/>
    </location>
</feature>
<dbReference type="RefSeq" id="WP_179236770.1">
    <property type="nucleotide sequence ID" value="NZ_JACBNQ010000002.1"/>
</dbReference>
<dbReference type="EMBL" id="JACBNQ010000002">
    <property type="protein sequence ID" value="NYB73074.1"/>
    <property type="molecule type" value="Genomic_DNA"/>
</dbReference>
<sequence length="775" mass="86713">MRKTLFIIILILTLSMLNTAYAKSFPDVNKDSNLQEAAGLLSGYKIMEGYPDGSFKPDKYVTRAEMAKIVTVAAGWFEYSKNMTSVYEDMNGHWAESYVELANVMNIVKGISPNLYGPDNLIKFEEAYTMVIRLLGYTDESLGGYWPQNYYQKALELNLFKNIDTTKEFASRRDVSIMIYNALSMNMVSVKDNKITQTNKPLLTMLGKKETRNVNIGDLKIESFDLTDYLFNKWDVYYDIKGNIVYLTNPSYNEFSGKVTSLLSNRVIFVTDDYGNVSAFQLSNVSIVINGEKGNFNDLEDSRIKIVYKNDSFNGDVIGIIAYKETDVVVVDKDNLYKEGSKSFAGKNLPVKSNYEINYNKLHISGDAQALQDIRENDVVYFYETKESNKTTALRLIVLRKQTDGTVTNVQSENNNTFYTVNNISYKTGSSFISTEKASVNDEVKLILDKNNNIIKINILSYGKKPTTFGIVLSASNSKNNSASARIFDEKGNLKTYSLADNSNVVKVTEDGSDLLKQTSLKKNDFVKFDPVSGGSVKIIDFVPSPHYIAYNYNEHDRTLSNGYRISSDTFIIYESNGKYQLLHPSQLDTYLEGKAVVGSNGHVDALYLSKGIKSASNVEIPPETPQNYSGKFYSMIKGITKINDTTSHIQFFENSNVFSVSNTSAAGKSAPSLLNNYIKADIVNGVITGLERVTPETDRVKITQVYSTQMQIDSITYMEYADNIAVYICTTDKTGNVIAFKAGSKSDLKSGSTVQLYDLYGNFDGIIDVAIVYN</sequence>
<gene>
    <name evidence="3" type="ORF">HZF24_02845</name>
</gene>
<evidence type="ECO:0000256" key="1">
    <source>
        <dbReference type="SAM" id="SignalP"/>
    </source>
</evidence>
<organism evidence="3 4">
    <name type="scientific">Sedimentibacter hydroxybenzoicus DSM 7310</name>
    <dbReference type="NCBI Taxonomy" id="1123245"/>
    <lineage>
        <taxon>Bacteria</taxon>
        <taxon>Bacillati</taxon>
        <taxon>Bacillota</taxon>
        <taxon>Tissierellia</taxon>
        <taxon>Sedimentibacter</taxon>
    </lineage>
</organism>